<feature type="compositionally biased region" description="Polar residues" evidence="2">
    <location>
        <begin position="1238"/>
        <end position="1256"/>
    </location>
</feature>
<feature type="region of interest" description="Disordered" evidence="2">
    <location>
        <begin position="1089"/>
        <end position="1160"/>
    </location>
</feature>
<dbReference type="InterPro" id="IPR050941">
    <property type="entry name" value="CCN"/>
</dbReference>
<feature type="transmembrane region" description="Helical" evidence="3">
    <location>
        <begin position="1892"/>
        <end position="1917"/>
    </location>
</feature>
<dbReference type="InterPro" id="IPR036116">
    <property type="entry name" value="FN3_sf"/>
</dbReference>
<dbReference type="SMART" id="SM00214">
    <property type="entry name" value="VWC"/>
    <property type="match status" value="2"/>
</dbReference>
<dbReference type="SUPFAM" id="SSF49265">
    <property type="entry name" value="Fibronectin type III"/>
    <property type="match status" value="2"/>
</dbReference>
<keyword evidence="1" id="KW-0732">Signal</keyword>
<dbReference type="InterPro" id="IPR013783">
    <property type="entry name" value="Ig-like_fold"/>
</dbReference>
<dbReference type="SMART" id="SM00060">
    <property type="entry name" value="FN3"/>
    <property type="match status" value="4"/>
</dbReference>
<dbReference type="PROSITE" id="PS50184">
    <property type="entry name" value="VWFC_2"/>
    <property type="match status" value="1"/>
</dbReference>
<feature type="compositionally biased region" description="Polar residues" evidence="2">
    <location>
        <begin position="578"/>
        <end position="588"/>
    </location>
</feature>
<feature type="compositionally biased region" description="Polar residues" evidence="2">
    <location>
        <begin position="529"/>
        <end position="539"/>
    </location>
</feature>
<evidence type="ECO:0000313" key="6">
    <source>
        <dbReference type="EMBL" id="TGZ50310.1"/>
    </source>
</evidence>
<feature type="region of interest" description="Disordered" evidence="2">
    <location>
        <begin position="578"/>
        <end position="603"/>
    </location>
</feature>
<proteinExistence type="predicted"/>
<dbReference type="InterPro" id="IPR003961">
    <property type="entry name" value="FN3_dom"/>
</dbReference>
<dbReference type="CDD" id="cd00063">
    <property type="entry name" value="FN3"/>
    <property type="match status" value="2"/>
</dbReference>
<dbReference type="Gene3D" id="2.60.40.10">
    <property type="entry name" value="Immunoglobulins"/>
    <property type="match status" value="3"/>
</dbReference>
<name>A0A4S2KLJ3_9HYME</name>
<dbReference type="Proteomes" id="UP000310200">
    <property type="component" value="Unassembled WGS sequence"/>
</dbReference>
<evidence type="ECO:0000313" key="7">
    <source>
        <dbReference type="Proteomes" id="UP000310200"/>
    </source>
</evidence>
<evidence type="ECO:0000256" key="3">
    <source>
        <dbReference type="SAM" id="Phobius"/>
    </source>
</evidence>
<dbReference type="GO" id="GO:0005178">
    <property type="term" value="F:integrin binding"/>
    <property type="evidence" value="ECO:0007669"/>
    <property type="project" value="TreeGrafter"/>
</dbReference>
<feature type="region of interest" description="Disordered" evidence="2">
    <location>
        <begin position="1186"/>
        <end position="1360"/>
    </location>
</feature>
<dbReference type="EMBL" id="QBLH01001993">
    <property type="protein sequence ID" value="TGZ50310.1"/>
    <property type="molecule type" value="Genomic_DNA"/>
</dbReference>
<keyword evidence="3" id="KW-1133">Transmembrane helix</keyword>
<dbReference type="GO" id="GO:0005615">
    <property type="term" value="C:extracellular space"/>
    <property type="evidence" value="ECO:0007669"/>
    <property type="project" value="TreeGrafter"/>
</dbReference>
<sequence>MESQPLKTPEKPPPPYSVAAAPAANTHWQPPPGYYPNNINPGYQESHVPSYGATHSTAILVPEIIIVGGCPACRQHLDQWHIEKHKQQDLRKYNKMTFTKLFVLTVVICINLQEISGHGMMFDPINRSSAWRKGFPVEPNYTDNEHFCGGYGKKEETRNSQLTILKKNKYFTTRFNTVKMAVSAENAATIILYPDHGQMKMAASMEQAGSTIDVTVRLTASHLGHFEFHLCPLKSEKELETDVCFNKYPLPLANGSGYKYPIKIHGSRDHSLKLVLPKGGITAPEIPGALVRTEQKAWAVAPRKRSEAVLIKCIWRTKADAFIWRLVQVSTTCSKANAAVPVPGLTGRSQPRTARCSRVVGSRALLVAGSSLTAQENADLDFPFLIPVSGLFADEISGVRVNERVFTCIYVCAEECGRMRIQERCFLLGLCLLGGVAFSLTANAETPVTTTPGTNGEDTLGVQPLRTEWRNDTTETRTVYPTKEADVKTTTEAKKKTVIDFKAKGDQKYQKPVVKDDDARRVADSDAPMTSSISPTTTAMKVDQSSATVKSMDATGVTIPFLLHGVPIVAVTRTTPPSSLAAQGTTSGAVGAQMTEETTSSRGRALNVTASEPMNSLHANITDLSDISMDEDDKEVEGGEYIAPHNETAINISSTLLPKASVCNHGNRTYSAGEKVVRDCEEKCVCSESGIMECQPLCIYPYVRAGRDYKDPLCQEKLVVEEPCCAVILCPDSDTEPDETCVFGNITVARGERVEDGCSRICICEAGGHLKCQPRPKCPPNDTIAKQHDRCVALTDPSDHCCTVTLCDVTLADHEFRLENSTDLSVQLMDVKVLNSTAIKLKLSAKNPQDVTIEISQDNHVWRQQNPDKDGIVSSLEPAHTYYVRVAEGSRTGLAIQVSLPAEVVKTNISEKTSDKNTCNYRGKSYKIGAEWYDECISFCTCTEGGKSECATIECPTDFGLDLLDPHCLDWETVPANFVPKAPQCCPQEVRCRNNGSCNYEGVTYDNWSELPSNVTGCERRCYCEMGNVSCHAACKFVPALPPANLPCPPHEATLTHVPANPCCTQWTCGYPSSQLPGVNVTTAYPGPLATNTFDRQTIDNIKRPNNKSEMFKPSQEPEHSTSPSSEDPKTDQTHTDTTAHGPPHYPMDPGHPTVPYNGPYSPDFLSTHLNVEDIFHLPVHSEKPISIPKEKSKSKSDSKKPVESLKPHKDMIDQYFPGPLAPDRFSDKAASMPTYPINENQPAPGSLNPNKWTSLQKDRPNDQAQFIPLHPQPDTSDPGFSFAHSNGENTSPVNYNNQYSAVGLPHQGSIPLKSDTIDPNVIVPKKKTTPSNPFVDAEKSKPSSVLPDRPKQGQRNPDHETLPEQLYHLINSQHPGLIQLNHTPPQGHPALYDLHQQISSQKQPSGNRGQQPPYFGTAAAAPIAPKKTTKPHVFAQKDENGQTTYHIHTPDIPNTPQQIEELLAHIGQHDPNPGPFQPYPGQPAIPHNVPNGPLPTLPLHIDAHIPQSGLTHLNHPLAAQTPSQSGLDHNIVPPGFALPGGITGFPAASPSNEVTMQILEALDEHTVRLVFTVPQVLVGLHGRVELRYTSDKTNFDPSTWKAQVFAPPNDLIATPQLEFELGDLKPMTEYKVKITVKLKDLANSPTSKIYSVRTLEKHAEVTTLPPQIPIDAELRIAETNSTWVNVMWKKFTEYELQFIDGVQLRYKEYDSKVYAATPLIHRAVTNYVIENLKPSTTYEVGIYFIPFPGQLTELISEKTVATFTEPDPYSFDVKVEIKTIKSTDVEVSWSGVPYPEDKYVNIYRAIYQSDTGKEDTSTFKIAKRDAHAKTVIGDLKPGTRYRLWLEIYLTNGRIKKSNVQDFVTKPGVLLPATVSQQAGKFASLPLHEGDYYGPLVIVAIVASLAILSTLILLMMLMKRRTSSKADISPRKTTSAYDNPSYKTCEDAVTIPNGRNKTTADHEMATINSNVKETA</sequence>
<reference evidence="6 7" key="1">
    <citation type="journal article" date="2019" name="Philos. Trans. R. Soc. Lond., B, Biol. Sci.">
        <title>Ant behaviour and brain gene expression of defending hosts depend on the ecological success of the intruding social parasite.</title>
        <authorList>
            <person name="Kaur R."/>
            <person name="Stoldt M."/>
            <person name="Jongepier E."/>
            <person name="Feldmeyer B."/>
            <person name="Menzel F."/>
            <person name="Bornberg-Bauer E."/>
            <person name="Foitzik S."/>
        </authorList>
    </citation>
    <scope>NUCLEOTIDE SEQUENCE [LARGE SCALE GENOMIC DNA]</scope>
    <source>
        <tissue evidence="6">Whole body</tissue>
    </source>
</reference>
<feature type="compositionally biased region" description="Basic and acidic residues" evidence="2">
    <location>
        <begin position="1186"/>
        <end position="1213"/>
    </location>
</feature>
<protein>
    <recommendedName>
        <fullName evidence="8">Epidermal cell surface receptor</fullName>
    </recommendedName>
</protein>
<evidence type="ECO:0000259" key="5">
    <source>
        <dbReference type="PROSITE" id="PS50853"/>
    </source>
</evidence>
<accession>A0A4S2KLJ3</accession>
<feature type="compositionally biased region" description="Polar residues" evidence="2">
    <location>
        <begin position="1284"/>
        <end position="1301"/>
    </location>
</feature>
<gene>
    <name evidence="6" type="ORF">DBV15_06599</name>
</gene>
<evidence type="ECO:0000259" key="4">
    <source>
        <dbReference type="PROSITE" id="PS50184"/>
    </source>
</evidence>
<feature type="compositionally biased region" description="Basic and acidic residues" evidence="2">
    <location>
        <begin position="515"/>
        <end position="524"/>
    </location>
</feature>
<feature type="region of interest" description="Disordered" evidence="2">
    <location>
        <begin position="515"/>
        <end position="539"/>
    </location>
</feature>
<feature type="compositionally biased region" description="Basic and acidic residues" evidence="2">
    <location>
        <begin position="1349"/>
        <end position="1360"/>
    </location>
</feature>
<keyword evidence="7" id="KW-1185">Reference proteome</keyword>
<evidence type="ECO:0000256" key="2">
    <source>
        <dbReference type="SAM" id="MobiDB-lite"/>
    </source>
</evidence>
<feature type="domain" description="Fibronectin type-III" evidence="5">
    <location>
        <begin position="1666"/>
        <end position="1768"/>
    </location>
</feature>
<feature type="domain" description="Fibronectin type-III" evidence="5">
    <location>
        <begin position="1772"/>
        <end position="1868"/>
    </location>
</feature>
<keyword evidence="3" id="KW-0472">Membrane</keyword>
<dbReference type="STRING" id="300112.A0A4S2KLJ3"/>
<dbReference type="GO" id="GO:0007155">
    <property type="term" value="P:cell adhesion"/>
    <property type="evidence" value="ECO:0007669"/>
    <property type="project" value="TreeGrafter"/>
</dbReference>
<dbReference type="PANTHER" id="PTHR11348:SF34">
    <property type="entry name" value="EPIDERMAL CELL SURFACE RECEPTOR-RELATED"/>
    <property type="match status" value="1"/>
</dbReference>
<dbReference type="GO" id="GO:0045597">
    <property type="term" value="P:positive regulation of cell differentiation"/>
    <property type="evidence" value="ECO:0007669"/>
    <property type="project" value="TreeGrafter"/>
</dbReference>
<feature type="region of interest" description="Disordered" evidence="2">
    <location>
        <begin position="1"/>
        <end position="22"/>
    </location>
</feature>
<dbReference type="InterPro" id="IPR001007">
    <property type="entry name" value="VWF_dom"/>
</dbReference>
<dbReference type="PROSITE" id="PS50853">
    <property type="entry name" value="FN3"/>
    <property type="match status" value="2"/>
</dbReference>
<keyword evidence="3" id="KW-0812">Transmembrane</keyword>
<evidence type="ECO:0008006" key="8">
    <source>
        <dbReference type="Google" id="ProtNLM"/>
    </source>
</evidence>
<feature type="domain" description="VWFC" evidence="4">
    <location>
        <begin position="917"/>
        <end position="993"/>
    </location>
</feature>
<evidence type="ECO:0000256" key="1">
    <source>
        <dbReference type="ARBA" id="ARBA00022729"/>
    </source>
</evidence>
<comment type="caution">
    <text evidence="6">The sequence shown here is derived from an EMBL/GenBank/DDBJ whole genome shotgun (WGS) entry which is preliminary data.</text>
</comment>
<organism evidence="6 7">
    <name type="scientific">Temnothorax longispinosus</name>
    <dbReference type="NCBI Taxonomy" id="300112"/>
    <lineage>
        <taxon>Eukaryota</taxon>
        <taxon>Metazoa</taxon>
        <taxon>Ecdysozoa</taxon>
        <taxon>Arthropoda</taxon>
        <taxon>Hexapoda</taxon>
        <taxon>Insecta</taxon>
        <taxon>Pterygota</taxon>
        <taxon>Neoptera</taxon>
        <taxon>Endopterygota</taxon>
        <taxon>Hymenoptera</taxon>
        <taxon>Apocrita</taxon>
        <taxon>Aculeata</taxon>
        <taxon>Formicoidea</taxon>
        <taxon>Formicidae</taxon>
        <taxon>Myrmicinae</taxon>
        <taxon>Temnothorax</taxon>
    </lineage>
</organism>
<dbReference type="PANTHER" id="PTHR11348">
    <property type="entry name" value="CONNECTIVE TISSUE GROWTH FACTOR-RELATED"/>
    <property type="match status" value="1"/>
</dbReference>